<comment type="caution">
    <text evidence="2">The sequence shown here is derived from an EMBL/GenBank/DDBJ whole genome shotgun (WGS) entry which is preliminary data.</text>
</comment>
<dbReference type="EMBL" id="SKBL01000028">
    <property type="protein sequence ID" value="TFU14671.1"/>
    <property type="molecule type" value="Genomic_DNA"/>
</dbReference>
<feature type="region of interest" description="Disordered" evidence="1">
    <location>
        <begin position="26"/>
        <end position="47"/>
    </location>
</feature>
<feature type="compositionally biased region" description="Low complexity" evidence="1">
    <location>
        <begin position="28"/>
        <end position="37"/>
    </location>
</feature>
<sequence>MKAFWVAAAMAGGALLGVWWARKGKEVSPAPSNAPSSGGTVRWEDRSSGYSETTMCPQVIATCKDGSVAPTPCDCASRGGVASLGGAL</sequence>
<protein>
    <recommendedName>
        <fullName evidence="4">Secreted protein</fullName>
    </recommendedName>
</protein>
<evidence type="ECO:0000313" key="2">
    <source>
        <dbReference type="EMBL" id="TFU14671.1"/>
    </source>
</evidence>
<evidence type="ECO:0000313" key="3">
    <source>
        <dbReference type="Proteomes" id="UP000297244"/>
    </source>
</evidence>
<accession>A0ABY2K5L3</accession>
<evidence type="ECO:0008006" key="4">
    <source>
        <dbReference type="Google" id="ProtNLM"/>
    </source>
</evidence>
<evidence type="ECO:0000256" key="1">
    <source>
        <dbReference type="SAM" id="MobiDB-lite"/>
    </source>
</evidence>
<organism evidence="2 3">
    <name type="scientific">Thermus tengchongensis</name>
    <dbReference type="NCBI Taxonomy" id="1214928"/>
    <lineage>
        <taxon>Bacteria</taxon>
        <taxon>Thermotogati</taxon>
        <taxon>Deinococcota</taxon>
        <taxon>Deinococci</taxon>
        <taxon>Thermales</taxon>
        <taxon>Thermaceae</taxon>
        <taxon>Thermus</taxon>
    </lineage>
</organism>
<gene>
    <name evidence="2" type="ORF">E0489_11655</name>
</gene>
<reference evidence="2 3" key="1">
    <citation type="submission" date="2019-03" db="EMBL/GenBank/DDBJ databases">
        <title>Thermus tengchongensis species for the arsenic transformation mechanism.</title>
        <authorList>
            <person name="Yuan G.C."/>
        </authorList>
    </citation>
    <scope>NUCLEOTIDE SEQUENCE [LARGE SCALE GENOMIC DNA]</scope>
    <source>
        <strain evidence="2 3">15Y</strain>
    </source>
</reference>
<name>A0ABY2K5L3_9DEIN</name>
<proteinExistence type="predicted"/>
<dbReference type="Proteomes" id="UP000297244">
    <property type="component" value="Unassembled WGS sequence"/>
</dbReference>
<keyword evidence="3" id="KW-1185">Reference proteome</keyword>